<reference evidence="5 6" key="1">
    <citation type="journal article" date="2012" name="Science">
        <title>The Paleozoic origin of enzymatic lignin decomposition reconstructed from 31 fungal genomes.</title>
        <authorList>
            <person name="Floudas D."/>
            <person name="Binder M."/>
            <person name="Riley R."/>
            <person name="Barry K."/>
            <person name="Blanchette R.A."/>
            <person name="Henrissat B."/>
            <person name="Martinez A.T."/>
            <person name="Otillar R."/>
            <person name="Spatafora J.W."/>
            <person name="Yadav J.S."/>
            <person name="Aerts A."/>
            <person name="Benoit I."/>
            <person name="Boyd A."/>
            <person name="Carlson A."/>
            <person name="Copeland A."/>
            <person name="Coutinho P.M."/>
            <person name="de Vries R.P."/>
            <person name="Ferreira P."/>
            <person name="Findley K."/>
            <person name="Foster B."/>
            <person name="Gaskell J."/>
            <person name="Glotzer D."/>
            <person name="Gorecki P."/>
            <person name="Heitman J."/>
            <person name="Hesse C."/>
            <person name="Hori C."/>
            <person name="Igarashi K."/>
            <person name="Jurgens J.A."/>
            <person name="Kallen N."/>
            <person name="Kersten P."/>
            <person name="Kohler A."/>
            <person name="Kuees U."/>
            <person name="Kumar T.K.A."/>
            <person name="Kuo A."/>
            <person name="LaButti K."/>
            <person name="Larrondo L.F."/>
            <person name="Lindquist E."/>
            <person name="Ling A."/>
            <person name="Lombard V."/>
            <person name="Lucas S."/>
            <person name="Lundell T."/>
            <person name="Martin R."/>
            <person name="McLaughlin D.J."/>
            <person name="Morgenstern I."/>
            <person name="Morin E."/>
            <person name="Murat C."/>
            <person name="Nagy L.G."/>
            <person name="Nolan M."/>
            <person name="Ohm R.A."/>
            <person name="Patyshakuliyeva A."/>
            <person name="Rokas A."/>
            <person name="Ruiz-Duenas F.J."/>
            <person name="Sabat G."/>
            <person name="Salamov A."/>
            <person name="Samejima M."/>
            <person name="Schmutz J."/>
            <person name="Slot J.C."/>
            <person name="St John F."/>
            <person name="Stenlid J."/>
            <person name="Sun H."/>
            <person name="Sun S."/>
            <person name="Syed K."/>
            <person name="Tsang A."/>
            <person name="Wiebenga A."/>
            <person name="Young D."/>
            <person name="Pisabarro A."/>
            <person name="Eastwood D.C."/>
            <person name="Martin F."/>
            <person name="Cullen D."/>
            <person name="Grigoriev I.V."/>
            <person name="Hibbett D.S."/>
        </authorList>
    </citation>
    <scope>NUCLEOTIDE SEQUENCE [LARGE SCALE GENOMIC DNA]</scope>
    <source>
        <strain evidence="5 6">ATCC 11539</strain>
    </source>
</reference>
<dbReference type="GO" id="GO:0016491">
    <property type="term" value="F:oxidoreductase activity"/>
    <property type="evidence" value="ECO:0007669"/>
    <property type="project" value="UniProtKB-KW"/>
</dbReference>
<evidence type="ECO:0000256" key="3">
    <source>
        <dbReference type="ARBA" id="ARBA00023002"/>
    </source>
</evidence>
<accession>S7PVX4</accession>
<evidence type="ECO:0000256" key="2">
    <source>
        <dbReference type="ARBA" id="ARBA00022857"/>
    </source>
</evidence>
<feature type="domain" description="NmrA-like" evidence="4">
    <location>
        <begin position="9"/>
        <end position="248"/>
    </location>
</feature>
<dbReference type="InterPro" id="IPR051609">
    <property type="entry name" value="NmrA/Isoflavone_reductase-like"/>
</dbReference>
<dbReference type="eggNOG" id="ENOG502S1FN">
    <property type="taxonomic scope" value="Eukaryota"/>
</dbReference>
<dbReference type="Gene3D" id="3.40.50.720">
    <property type="entry name" value="NAD(P)-binding Rossmann-like Domain"/>
    <property type="match status" value="1"/>
</dbReference>
<dbReference type="AlphaFoldDB" id="S7PVX4"/>
<keyword evidence="3" id="KW-0560">Oxidoreductase</keyword>
<proteinExistence type="inferred from homology"/>
<organism evidence="5 6">
    <name type="scientific">Gloeophyllum trabeum (strain ATCC 11539 / FP-39264 / Madison 617)</name>
    <name type="common">Brown rot fungus</name>
    <dbReference type="NCBI Taxonomy" id="670483"/>
    <lineage>
        <taxon>Eukaryota</taxon>
        <taxon>Fungi</taxon>
        <taxon>Dikarya</taxon>
        <taxon>Basidiomycota</taxon>
        <taxon>Agaricomycotina</taxon>
        <taxon>Agaricomycetes</taxon>
        <taxon>Gloeophyllales</taxon>
        <taxon>Gloeophyllaceae</taxon>
        <taxon>Gloeophyllum</taxon>
    </lineage>
</organism>
<dbReference type="PANTHER" id="PTHR47706">
    <property type="entry name" value="NMRA-LIKE FAMILY PROTEIN"/>
    <property type="match status" value="1"/>
</dbReference>
<keyword evidence="6" id="KW-1185">Reference proteome</keyword>
<dbReference type="GeneID" id="19302633"/>
<dbReference type="OrthoDB" id="9974981at2759"/>
<dbReference type="InterPro" id="IPR036291">
    <property type="entry name" value="NAD(P)-bd_dom_sf"/>
</dbReference>
<evidence type="ECO:0000313" key="6">
    <source>
        <dbReference type="Proteomes" id="UP000030669"/>
    </source>
</evidence>
<evidence type="ECO:0000313" key="5">
    <source>
        <dbReference type="EMBL" id="EPQ51668.1"/>
    </source>
</evidence>
<protein>
    <submittedName>
        <fullName evidence="5">NAD P-binding protein</fullName>
    </submittedName>
</protein>
<dbReference type="OMA" id="TKEGHAT"/>
<evidence type="ECO:0000256" key="1">
    <source>
        <dbReference type="ARBA" id="ARBA00005725"/>
    </source>
</evidence>
<sequence length="304" mass="32834">MSTMKHFAIAGVGHIGEFIAEEFLKLKANGRVSTVLVLTRRVPDGDETLTKLSALGATVKTVDYASESSLTSALAGVDAVLSVVGSAGHGAEAALADAAKAAGVKLFVPSEYGSYSKGAKGGFYTHHADMHKKLEDMQLPHTLIYNGQWSDFIFVAYFGWDVPGGRVAIAGEGNTPISYTTRRDVARFVAHALTTPSPEQLYWKSLCIQGDRKTLNEVAQGYMAKSGRHLEITYTPISQQEQILQDNPPFSVPAIIAYLKHSSSWEIGGADLQSKSPEGLSNDLWPEWNPTSAVDALIETYERA</sequence>
<keyword evidence="2" id="KW-0521">NADP</keyword>
<dbReference type="Proteomes" id="UP000030669">
    <property type="component" value="Unassembled WGS sequence"/>
</dbReference>
<dbReference type="InterPro" id="IPR008030">
    <property type="entry name" value="NmrA-like"/>
</dbReference>
<dbReference type="KEGG" id="gtr:GLOTRDRAFT_133037"/>
<dbReference type="HOGENOM" id="CLU_044876_6_1_1"/>
<comment type="similarity">
    <text evidence="1">Belongs to the NmrA-type oxidoreductase family. Isoflavone reductase subfamily.</text>
</comment>
<dbReference type="Gene3D" id="3.90.25.10">
    <property type="entry name" value="UDP-galactose 4-epimerase, domain 1"/>
    <property type="match status" value="1"/>
</dbReference>
<gene>
    <name evidence="5" type="ORF">GLOTRDRAFT_133037</name>
</gene>
<dbReference type="Pfam" id="PF05368">
    <property type="entry name" value="NmrA"/>
    <property type="match status" value="1"/>
</dbReference>
<evidence type="ECO:0000259" key="4">
    <source>
        <dbReference type="Pfam" id="PF05368"/>
    </source>
</evidence>
<dbReference type="STRING" id="670483.S7PVX4"/>
<dbReference type="SUPFAM" id="SSF51735">
    <property type="entry name" value="NAD(P)-binding Rossmann-fold domains"/>
    <property type="match status" value="1"/>
</dbReference>
<name>S7PVX4_GLOTA</name>
<dbReference type="EMBL" id="KB469310">
    <property type="protein sequence ID" value="EPQ51668.1"/>
    <property type="molecule type" value="Genomic_DNA"/>
</dbReference>
<dbReference type="RefSeq" id="XP_007870108.1">
    <property type="nucleotide sequence ID" value="XM_007871917.1"/>
</dbReference>
<dbReference type="PANTHER" id="PTHR47706:SF4">
    <property type="entry name" value="NMRA-LIKE DOMAIN-CONTAINING PROTEIN"/>
    <property type="match status" value="1"/>
</dbReference>